<evidence type="ECO:0000256" key="2">
    <source>
        <dbReference type="ARBA" id="ARBA00022741"/>
    </source>
</evidence>
<keyword evidence="8" id="KW-1185">Reference proteome</keyword>
<dbReference type="Gene3D" id="2.60.34.10">
    <property type="entry name" value="Substrate Binding Domain Of DNAk, Chain A, domain 1"/>
    <property type="match status" value="1"/>
</dbReference>
<dbReference type="SUPFAM" id="SSF53067">
    <property type="entry name" value="Actin-like ATPase domain"/>
    <property type="match status" value="2"/>
</dbReference>
<dbReference type="GO" id="GO:0140662">
    <property type="term" value="F:ATP-dependent protein folding chaperone"/>
    <property type="evidence" value="ECO:0007669"/>
    <property type="project" value="InterPro"/>
</dbReference>
<proteinExistence type="inferred from homology"/>
<dbReference type="FunFam" id="2.60.34.10:FF:000012">
    <property type="entry name" value="Heat shock 70 kDa protein"/>
    <property type="match status" value="1"/>
</dbReference>
<dbReference type="EMBL" id="CAJVPV010014327">
    <property type="protein sequence ID" value="CAG8684055.1"/>
    <property type="molecule type" value="Genomic_DNA"/>
</dbReference>
<dbReference type="OrthoDB" id="2401965at2759"/>
<evidence type="ECO:0000256" key="6">
    <source>
        <dbReference type="SAM" id="Coils"/>
    </source>
</evidence>
<protein>
    <submittedName>
        <fullName evidence="7">3613_t:CDS:1</fullName>
    </submittedName>
</protein>
<dbReference type="PROSITE" id="PS00329">
    <property type="entry name" value="HSP70_2"/>
    <property type="match status" value="1"/>
</dbReference>
<dbReference type="SUPFAM" id="SSF100920">
    <property type="entry name" value="Heat shock protein 70kD (HSP70), peptide-binding domain"/>
    <property type="match status" value="1"/>
</dbReference>
<evidence type="ECO:0000256" key="4">
    <source>
        <dbReference type="ARBA" id="ARBA00023186"/>
    </source>
</evidence>
<dbReference type="InterPro" id="IPR013126">
    <property type="entry name" value="Hsp_70_fam"/>
</dbReference>
<comment type="similarity">
    <text evidence="1 5">Belongs to the heat shock protein 70 family.</text>
</comment>
<feature type="coiled-coil region" evidence="6">
    <location>
        <begin position="501"/>
        <end position="581"/>
    </location>
</feature>
<evidence type="ECO:0000256" key="5">
    <source>
        <dbReference type="RuleBase" id="RU003322"/>
    </source>
</evidence>
<feature type="non-terminal residue" evidence="7">
    <location>
        <position position="586"/>
    </location>
</feature>
<comment type="caution">
    <text evidence="7">The sequence shown here is derived from an EMBL/GenBank/DDBJ whole genome shotgun (WGS) entry which is preliminary data.</text>
</comment>
<keyword evidence="2 5" id="KW-0547">Nucleotide-binding</keyword>
<dbReference type="FunFam" id="3.90.640.10:FF:000002">
    <property type="entry name" value="Heat shock 70 kDa"/>
    <property type="match status" value="1"/>
</dbReference>
<dbReference type="PROSITE" id="PS00297">
    <property type="entry name" value="HSP70_1"/>
    <property type="match status" value="1"/>
</dbReference>
<dbReference type="AlphaFoldDB" id="A0A9N9EPU8"/>
<name>A0A9N9EPU8_9GLOM</name>
<dbReference type="Proteomes" id="UP000789342">
    <property type="component" value="Unassembled WGS sequence"/>
</dbReference>
<gene>
    <name evidence="7" type="ORF">AMORRO_LOCUS11383</name>
</gene>
<keyword evidence="6" id="KW-0175">Coiled coil</keyword>
<dbReference type="FunFam" id="3.30.30.30:FF:000001">
    <property type="entry name" value="heat shock 70 kDa protein-like"/>
    <property type="match status" value="1"/>
</dbReference>
<dbReference type="PANTHER" id="PTHR19375">
    <property type="entry name" value="HEAT SHOCK PROTEIN 70KDA"/>
    <property type="match status" value="1"/>
</dbReference>
<sequence>GIDLGTTYSRVGIWKDDKVEIIPNDHGNLFTPSCVAFSYAGPVIGDNAKNQISTNLYNTIYDAKRLIGRQFWDPKVQSNIKYWPFKVINKNGRPYIQATHRGKIKQFSPVEILSMLLCKLKDSAEIYLKERVTDAVITVDSNYNYLQRQAIRDAAKISGLNVLRLTSGPIAATIAYSLDNRVSGERDIVIFDFGGGSLDVSLITIEERILEVKATAGNAHLGGQDFNKRLVNHFIEEFKRKFKKDLTTDKRALCRLQTACERAKCTLSSSKQAFIEIDSIFEGIDFHTSLTRNIFVDLNEDLFRYIIEPIETVLKDARVDKSQIHEVILVGGSTRIPEIRKIISDFFNGKKLNMSLNPDEVIAYGAAINAAYLSGIRTEKLKDLLCLNVISQSLGIGTNDGEMGKIIKRNSTIPTEKTRIFTTYLDNQTKFTIKVYEGEIARAVDNNLLGEFEFTGISPAPKGVSQIEVTFDIDSNGFLKVLARDINSGQHNKFIVTNDKNRLSNKEIEQMIEDAKKHRAEDQRVKQKEQARNNFERHLGNLQNIFQETITWFDDNQEAEREEYERKRENIIDQILSEREEFQINN</sequence>
<dbReference type="Gene3D" id="3.30.30.30">
    <property type="match status" value="1"/>
</dbReference>
<evidence type="ECO:0000256" key="1">
    <source>
        <dbReference type="ARBA" id="ARBA00007381"/>
    </source>
</evidence>
<dbReference type="InterPro" id="IPR018181">
    <property type="entry name" value="Heat_shock_70_CS"/>
</dbReference>
<keyword evidence="3 5" id="KW-0067">ATP-binding</keyword>
<dbReference type="PRINTS" id="PR00301">
    <property type="entry name" value="HEATSHOCK70"/>
</dbReference>
<dbReference type="Gene3D" id="3.90.640.10">
    <property type="entry name" value="Actin, Chain A, domain 4"/>
    <property type="match status" value="1"/>
</dbReference>
<keyword evidence="4" id="KW-0143">Chaperone</keyword>
<dbReference type="Pfam" id="PF00012">
    <property type="entry name" value="HSP70"/>
    <property type="match status" value="1"/>
</dbReference>
<dbReference type="GO" id="GO:0005524">
    <property type="term" value="F:ATP binding"/>
    <property type="evidence" value="ECO:0007669"/>
    <property type="project" value="UniProtKB-KW"/>
</dbReference>
<evidence type="ECO:0000313" key="7">
    <source>
        <dbReference type="EMBL" id="CAG8684055.1"/>
    </source>
</evidence>
<dbReference type="InterPro" id="IPR029047">
    <property type="entry name" value="HSP70_peptide-bd_sf"/>
</dbReference>
<evidence type="ECO:0000313" key="8">
    <source>
        <dbReference type="Proteomes" id="UP000789342"/>
    </source>
</evidence>
<evidence type="ECO:0000256" key="3">
    <source>
        <dbReference type="ARBA" id="ARBA00022840"/>
    </source>
</evidence>
<dbReference type="Gene3D" id="3.30.420.40">
    <property type="match status" value="2"/>
</dbReference>
<accession>A0A9N9EPU8</accession>
<dbReference type="PROSITE" id="PS01036">
    <property type="entry name" value="HSP70_3"/>
    <property type="match status" value="1"/>
</dbReference>
<organism evidence="7 8">
    <name type="scientific">Acaulospora morrowiae</name>
    <dbReference type="NCBI Taxonomy" id="94023"/>
    <lineage>
        <taxon>Eukaryota</taxon>
        <taxon>Fungi</taxon>
        <taxon>Fungi incertae sedis</taxon>
        <taxon>Mucoromycota</taxon>
        <taxon>Glomeromycotina</taxon>
        <taxon>Glomeromycetes</taxon>
        <taxon>Diversisporales</taxon>
        <taxon>Acaulosporaceae</taxon>
        <taxon>Acaulospora</taxon>
    </lineage>
</organism>
<reference evidence="7" key="1">
    <citation type="submission" date="2021-06" db="EMBL/GenBank/DDBJ databases">
        <authorList>
            <person name="Kallberg Y."/>
            <person name="Tangrot J."/>
            <person name="Rosling A."/>
        </authorList>
    </citation>
    <scope>NUCLEOTIDE SEQUENCE</scope>
    <source>
        <strain evidence="7">CL551</strain>
    </source>
</reference>
<dbReference type="InterPro" id="IPR043129">
    <property type="entry name" value="ATPase_NBD"/>
</dbReference>